<reference evidence="2" key="2">
    <citation type="submission" date="2020-09" db="EMBL/GenBank/DDBJ databases">
        <authorList>
            <person name="Sun Q."/>
            <person name="Zhou Y."/>
        </authorList>
    </citation>
    <scope>NUCLEOTIDE SEQUENCE</scope>
    <source>
        <strain evidence="2">CGMCC 1.12506</strain>
    </source>
</reference>
<feature type="transmembrane region" description="Helical" evidence="1">
    <location>
        <begin position="306"/>
        <end position="325"/>
    </location>
</feature>
<keyword evidence="3" id="KW-1185">Reference proteome</keyword>
<dbReference type="Proteomes" id="UP000625735">
    <property type="component" value="Unassembled WGS sequence"/>
</dbReference>
<proteinExistence type="predicted"/>
<keyword evidence="1" id="KW-0812">Transmembrane</keyword>
<dbReference type="AlphaFoldDB" id="A0A917D9E7"/>
<feature type="transmembrane region" description="Helical" evidence="1">
    <location>
        <begin position="281"/>
        <end position="300"/>
    </location>
</feature>
<evidence type="ECO:0000313" key="2">
    <source>
        <dbReference type="EMBL" id="GGD13296.1"/>
    </source>
</evidence>
<evidence type="ECO:0008006" key="4">
    <source>
        <dbReference type="Google" id="ProtNLM"/>
    </source>
</evidence>
<keyword evidence="1" id="KW-1133">Transmembrane helix</keyword>
<feature type="transmembrane region" description="Helical" evidence="1">
    <location>
        <begin position="337"/>
        <end position="368"/>
    </location>
</feature>
<name>A0A917D9E7_9FLAO</name>
<dbReference type="RefSeq" id="WP_188360491.1">
    <property type="nucleotide sequence ID" value="NZ_BMFG01000001.1"/>
</dbReference>
<keyword evidence="1" id="KW-0472">Membrane</keyword>
<dbReference type="EMBL" id="BMFG01000001">
    <property type="protein sequence ID" value="GGD13296.1"/>
    <property type="molecule type" value="Genomic_DNA"/>
</dbReference>
<evidence type="ECO:0000256" key="1">
    <source>
        <dbReference type="SAM" id="Phobius"/>
    </source>
</evidence>
<feature type="transmembrane region" description="Helical" evidence="1">
    <location>
        <begin position="254"/>
        <end position="274"/>
    </location>
</feature>
<organism evidence="2 3">
    <name type="scientific">Flavobacterium orientale</name>
    <dbReference type="NCBI Taxonomy" id="1756020"/>
    <lineage>
        <taxon>Bacteria</taxon>
        <taxon>Pseudomonadati</taxon>
        <taxon>Bacteroidota</taxon>
        <taxon>Flavobacteriia</taxon>
        <taxon>Flavobacteriales</taxon>
        <taxon>Flavobacteriaceae</taxon>
        <taxon>Flavobacterium</taxon>
    </lineage>
</organism>
<dbReference type="InterPro" id="IPR022134">
    <property type="entry name" value="DUF3667"/>
</dbReference>
<comment type="caution">
    <text evidence="2">The sequence shown here is derived from an EMBL/GenBank/DDBJ whole genome shotgun (WGS) entry which is preliminary data.</text>
</comment>
<feature type="transmembrane region" description="Helical" evidence="1">
    <location>
        <begin position="90"/>
        <end position="107"/>
    </location>
</feature>
<dbReference type="Pfam" id="PF12412">
    <property type="entry name" value="DUF3667"/>
    <property type="match status" value="1"/>
</dbReference>
<protein>
    <recommendedName>
        <fullName evidence="4">DUF3667 domain-containing protein</fullName>
    </recommendedName>
</protein>
<evidence type="ECO:0000313" key="3">
    <source>
        <dbReference type="Proteomes" id="UP000625735"/>
    </source>
</evidence>
<reference evidence="2" key="1">
    <citation type="journal article" date="2014" name="Int. J. Syst. Evol. Microbiol.">
        <title>Complete genome sequence of Corynebacterium casei LMG S-19264T (=DSM 44701T), isolated from a smear-ripened cheese.</title>
        <authorList>
            <consortium name="US DOE Joint Genome Institute (JGI-PGF)"/>
            <person name="Walter F."/>
            <person name="Albersmeier A."/>
            <person name="Kalinowski J."/>
            <person name="Ruckert C."/>
        </authorList>
    </citation>
    <scope>NUCLEOTIDE SEQUENCE</scope>
    <source>
        <strain evidence="2">CGMCC 1.12506</strain>
    </source>
</reference>
<gene>
    <name evidence="2" type="ORF">GCM10011343_00460</name>
</gene>
<accession>A0A917D9E7</accession>
<sequence>MATKKRKDYRGTKCLNCNHPLDSSDRFCSNCGQKNTTKRLTIKNFIEEFLSNFYAYDSKIKRTVVSLFTKPGKAALDFINGKRLFYANPFRFYLSVSLLYFIFSGFLDKYNIGYNHPLETASYANEPSPNKIRNQLRKDFIAIDSTNTDFNQLDSIVQNQQKDNKTDTLPKVFKKESELEKLNFVIKSYKKWQTFLDYYGETKSTNIDSCLAVLEYKNTGWNRYIFKKSIDSHMLDFNDKKSKKAFFDYVMAKIPFLLFISLPFITIVFSIIYFRMHLNYAEHLVFVFNFMSFFFILVFIDELLNIFVPFDLSTLYGLGIPFYFYKALRNFYQQSRLITIIKFVILNFMLSITALLVAVFMFVIVFLMY</sequence>